<reference evidence="1 2" key="1">
    <citation type="submission" date="2021-06" db="EMBL/GenBank/DDBJ databases">
        <authorList>
            <person name="Palmer J.M."/>
        </authorList>
    </citation>
    <scope>NUCLEOTIDE SEQUENCE [LARGE SCALE GENOMIC DNA]</scope>
    <source>
        <strain evidence="1 2">XR_2019</strain>
        <tissue evidence="1">Muscle</tissue>
    </source>
</reference>
<sequence length="108" mass="12083">MEHSEQGPANVEGPQPPQKVEVTLALPVESIGVLDPVQFLINVESQIFIFLHNVHSDPLDGNRGHWHPSPPPQIHHQFLSLCHIGLQVVQPTPCDNYVQYLLVLFLAK</sequence>
<organism evidence="1 2">
    <name type="scientific">Xenotaenia resolanae</name>
    <dbReference type="NCBI Taxonomy" id="208358"/>
    <lineage>
        <taxon>Eukaryota</taxon>
        <taxon>Metazoa</taxon>
        <taxon>Chordata</taxon>
        <taxon>Craniata</taxon>
        <taxon>Vertebrata</taxon>
        <taxon>Euteleostomi</taxon>
        <taxon>Actinopterygii</taxon>
        <taxon>Neopterygii</taxon>
        <taxon>Teleostei</taxon>
        <taxon>Neoteleostei</taxon>
        <taxon>Acanthomorphata</taxon>
        <taxon>Ovalentaria</taxon>
        <taxon>Atherinomorphae</taxon>
        <taxon>Cyprinodontiformes</taxon>
        <taxon>Goodeidae</taxon>
        <taxon>Xenotaenia</taxon>
    </lineage>
</organism>
<evidence type="ECO:0000313" key="1">
    <source>
        <dbReference type="EMBL" id="MEQ2261348.1"/>
    </source>
</evidence>
<keyword evidence="2" id="KW-1185">Reference proteome</keyword>
<accession>A0ABV0VVT6</accession>
<gene>
    <name evidence="1" type="ORF">XENORESO_009170</name>
</gene>
<comment type="caution">
    <text evidence="1">The sequence shown here is derived from an EMBL/GenBank/DDBJ whole genome shotgun (WGS) entry which is preliminary data.</text>
</comment>
<proteinExistence type="predicted"/>
<protein>
    <submittedName>
        <fullName evidence="1">Uncharacterized protein</fullName>
    </submittedName>
</protein>
<dbReference type="Proteomes" id="UP001444071">
    <property type="component" value="Unassembled WGS sequence"/>
</dbReference>
<evidence type="ECO:0000313" key="2">
    <source>
        <dbReference type="Proteomes" id="UP001444071"/>
    </source>
</evidence>
<dbReference type="EMBL" id="JAHRIM010012880">
    <property type="protein sequence ID" value="MEQ2261348.1"/>
    <property type="molecule type" value="Genomic_DNA"/>
</dbReference>
<name>A0ABV0VVT6_9TELE</name>